<keyword evidence="3" id="KW-0804">Transcription</keyword>
<dbReference type="PANTHER" id="PTHR44846:SF1">
    <property type="entry name" value="MANNOSYL-D-GLYCERATE TRANSPORT_METABOLISM SYSTEM REPRESSOR MNGR-RELATED"/>
    <property type="match status" value="1"/>
</dbReference>
<protein>
    <submittedName>
        <fullName evidence="5">Mannosyl-D-glycerate transport/metabolism system repressor MngR</fullName>
    </submittedName>
</protein>
<evidence type="ECO:0000256" key="2">
    <source>
        <dbReference type="ARBA" id="ARBA00023125"/>
    </source>
</evidence>
<dbReference type="PRINTS" id="PR00035">
    <property type="entry name" value="HTHGNTR"/>
</dbReference>
<comment type="caution">
    <text evidence="5">The sequence shown here is derived from an EMBL/GenBank/DDBJ whole genome shotgun (WGS) entry which is preliminary data.</text>
</comment>
<dbReference type="GO" id="GO:0003677">
    <property type="term" value="F:DNA binding"/>
    <property type="evidence" value="ECO:0007669"/>
    <property type="project" value="UniProtKB-KW"/>
</dbReference>
<dbReference type="InterPro" id="IPR036388">
    <property type="entry name" value="WH-like_DNA-bd_sf"/>
</dbReference>
<dbReference type="SMART" id="SM00866">
    <property type="entry name" value="UTRA"/>
    <property type="match status" value="1"/>
</dbReference>
<dbReference type="EMBL" id="VSSQ01041075">
    <property type="protein sequence ID" value="MPM94444.1"/>
    <property type="molecule type" value="Genomic_DNA"/>
</dbReference>
<dbReference type="SUPFAM" id="SSF46785">
    <property type="entry name" value="Winged helix' DNA-binding domain"/>
    <property type="match status" value="1"/>
</dbReference>
<dbReference type="InterPro" id="IPR028978">
    <property type="entry name" value="Chorismate_lyase_/UTRA_dom_sf"/>
</dbReference>
<evidence type="ECO:0000313" key="5">
    <source>
        <dbReference type="EMBL" id="MPM94444.1"/>
    </source>
</evidence>
<dbReference type="AlphaFoldDB" id="A0A645DY37"/>
<name>A0A645DY37_9ZZZZ</name>
<proteinExistence type="predicted"/>
<dbReference type="GO" id="GO:0045892">
    <property type="term" value="P:negative regulation of DNA-templated transcription"/>
    <property type="evidence" value="ECO:0007669"/>
    <property type="project" value="TreeGrafter"/>
</dbReference>
<feature type="domain" description="HTH gntR-type" evidence="4">
    <location>
        <begin position="2"/>
        <end position="70"/>
    </location>
</feature>
<gene>
    <name evidence="5" type="primary">mngR_3</name>
    <name evidence="5" type="ORF">SDC9_141590</name>
</gene>
<sequence>MALKFKHVFAQLQMKIIFGEWPEGFRIPTEMELCEFYGVSRVTIRRALDGLVTQGYISRTRGRGSFVLFKRSVVGLGYPQIVTDSADKIPRGYYKILQKELVDASPTDKLQIGLSDKPEDKQIWHFKSLHFVDGKPSVLSDYYVASRFGAQIALLGDTSEYSFFELLSKEFGQKCHFVEGKVAAINPNEEICKQLGIDCKMASLWCRGMCVLDDGTVIGRCTKVFNGLMYEFAVDSEVNFSASRH</sequence>
<dbReference type="Gene3D" id="1.10.10.10">
    <property type="entry name" value="Winged helix-like DNA-binding domain superfamily/Winged helix DNA-binding domain"/>
    <property type="match status" value="1"/>
</dbReference>
<accession>A0A645DY37</accession>
<dbReference type="SUPFAM" id="SSF64288">
    <property type="entry name" value="Chorismate lyase-like"/>
    <property type="match status" value="1"/>
</dbReference>
<organism evidence="5">
    <name type="scientific">bioreactor metagenome</name>
    <dbReference type="NCBI Taxonomy" id="1076179"/>
    <lineage>
        <taxon>unclassified sequences</taxon>
        <taxon>metagenomes</taxon>
        <taxon>ecological metagenomes</taxon>
    </lineage>
</organism>
<evidence type="ECO:0000259" key="4">
    <source>
        <dbReference type="PROSITE" id="PS50949"/>
    </source>
</evidence>
<dbReference type="Pfam" id="PF00392">
    <property type="entry name" value="GntR"/>
    <property type="match status" value="1"/>
</dbReference>
<dbReference type="InterPro" id="IPR036390">
    <property type="entry name" value="WH_DNA-bd_sf"/>
</dbReference>
<dbReference type="PANTHER" id="PTHR44846">
    <property type="entry name" value="MANNOSYL-D-GLYCERATE TRANSPORT/METABOLISM SYSTEM REPRESSOR MNGR-RELATED"/>
    <property type="match status" value="1"/>
</dbReference>
<dbReference type="SMART" id="SM00345">
    <property type="entry name" value="HTH_GNTR"/>
    <property type="match status" value="1"/>
</dbReference>
<dbReference type="InterPro" id="IPR011663">
    <property type="entry name" value="UTRA"/>
</dbReference>
<dbReference type="GO" id="GO:0003700">
    <property type="term" value="F:DNA-binding transcription factor activity"/>
    <property type="evidence" value="ECO:0007669"/>
    <property type="project" value="InterPro"/>
</dbReference>
<keyword evidence="2" id="KW-0238">DNA-binding</keyword>
<keyword evidence="1" id="KW-0805">Transcription regulation</keyword>
<dbReference type="Pfam" id="PF07702">
    <property type="entry name" value="UTRA"/>
    <property type="match status" value="1"/>
</dbReference>
<dbReference type="PROSITE" id="PS50949">
    <property type="entry name" value="HTH_GNTR"/>
    <property type="match status" value="1"/>
</dbReference>
<reference evidence="5" key="1">
    <citation type="submission" date="2019-08" db="EMBL/GenBank/DDBJ databases">
        <authorList>
            <person name="Kucharzyk K."/>
            <person name="Murdoch R.W."/>
            <person name="Higgins S."/>
            <person name="Loffler F."/>
        </authorList>
    </citation>
    <scope>NUCLEOTIDE SEQUENCE</scope>
</reference>
<evidence type="ECO:0000256" key="3">
    <source>
        <dbReference type="ARBA" id="ARBA00023163"/>
    </source>
</evidence>
<evidence type="ECO:0000256" key="1">
    <source>
        <dbReference type="ARBA" id="ARBA00023015"/>
    </source>
</evidence>
<dbReference type="Gene3D" id="3.40.1410.10">
    <property type="entry name" value="Chorismate lyase-like"/>
    <property type="match status" value="1"/>
</dbReference>
<dbReference type="InterPro" id="IPR050679">
    <property type="entry name" value="Bact_HTH_transcr_reg"/>
</dbReference>
<dbReference type="InterPro" id="IPR000524">
    <property type="entry name" value="Tscrpt_reg_HTH_GntR"/>
</dbReference>
<dbReference type="CDD" id="cd07377">
    <property type="entry name" value="WHTH_GntR"/>
    <property type="match status" value="1"/>
</dbReference>